<accession>A0A7C9D672</accession>
<protein>
    <submittedName>
        <fullName evidence="2">Uncharacterized protein</fullName>
    </submittedName>
</protein>
<proteinExistence type="predicted"/>
<dbReference type="EMBL" id="GISG01094311">
    <property type="protein sequence ID" value="MBA4635220.1"/>
    <property type="molecule type" value="Transcribed_RNA"/>
</dbReference>
<dbReference type="AlphaFoldDB" id="A0A7C9D672"/>
<name>A0A7C9D672_OPUST</name>
<evidence type="ECO:0000256" key="1">
    <source>
        <dbReference type="SAM" id="MobiDB-lite"/>
    </source>
</evidence>
<organism evidence="2">
    <name type="scientific">Opuntia streptacantha</name>
    <name type="common">Prickly pear cactus</name>
    <name type="synonym">Opuntia cardona</name>
    <dbReference type="NCBI Taxonomy" id="393608"/>
    <lineage>
        <taxon>Eukaryota</taxon>
        <taxon>Viridiplantae</taxon>
        <taxon>Streptophyta</taxon>
        <taxon>Embryophyta</taxon>
        <taxon>Tracheophyta</taxon>
        <taxon>Spermatophyta</taxon>
        <taxon>Magnoliopsida</taxon>
        <taxon>eudicotyledons</taxon>
        <taxon>Gunneridae</taxon>
        <taxon>Pentapetalae</taxon>
        <taxon>Caryophyllales</taxon>
        <taxon>Cactineae</taxon>
        <taxon>Cactaceae</taxon>
        <taxon>Opuntioideae</taxon>
        <taxon>Opuntia</taxon>
    </lineage>
</organism>
<evidence type="ECO:0000313" key="2">
    <source>
        <dbReference type="EMBL" id="MBA4635220.1"/>
    </source>
</evidence>
<feature type="compositionally biased region" description="Polar residues" evidence="1">
    <location>
        <begin position="57"/>
        <end position="69"/>
    </location>
</feature>
<sequence>MTFPPFGSIPKSYISREEPYKNPCTVIHSSCRWHHPRSTNQDRHVDKPDPFLVREGLSSQPDKNRSNGTYEEEPINRPIYTFISKDPPRCNQTPYNRGIIEHCIRRTCPYTACGSAFTNVRNGLH</sequence>
<reference evidence="2" key="1">
    <citation type="journal article" date="2013" name="J. Plant Res.">
        <title>Effect of fungi and light on seed germination of three Opuntia species from semiarid lands of central Mexico.</title>
        <authorList>
            <person name="Delgado-Sanchez P."/>
            <person name="Jimenez-Bremont J.F."/>
            <person name="Guerrero-Gonzalez Mde L."/>
            <person name="Flores J."/>
        </authorList>
    </citation>
    <scope>NUCLEOTIDE SEQUENCE</scope>
    <source>
        <tissue evidence="2">Cladode</tissue>
    </source>
</reference>
<feature type="region of interest" description="Disordered" evidence="1">
    <location>
        <begin position="35"/>
        <end position="73"/>
    </location>
</feature>
<feature type="compositionally biased region" description="Basic and acidic residues" evidence="1">
    <location>
        <begin position="40"/>
        <end position="49"/>
    </location>
</feature>
<reference evidence="2" key="2">
    <citation type="submission" date="2020-07" db="EMBL/GenBank/DDBJ databases">
        <authorList>
            <person name="Vera ALvarez R."/>
            <person name="Arias-Moreno D.M."/>
            <person name="Jimenez-Jacinto V."/>
            <person name="Jimenez-Bremont J.F."/>
            <person name="Swaminathan K."/>
            <person name="Moose S.P."/>
            <person name="Guerrero-Gonzalez M.L."/>
            <person name="Marino-Ramirez L."/>
            <person name="Landsman D."/>
            <person name="Rodriguez-Kessler M."/>
            <person name="Delgado-Sanchez P."/>
        </authorList>
    </citation>
    <scope>NUCLEOTIDE SEQUENCE</scope>
    <source>
        <tissue evidence="2">Cladode</tissue>
    </source>
</reference>